<feature type="domain" description="Resolvase/invertase-type recombinase catalytic" evidence="6">
    <location>
        <begin position="2"/>
        <end position="153"/>
    </location>
</feature>
<keyword evidence="2" id="KW-0238">DNA-binding</keyword>
<dbReference type="Gene3D" id="3.40.50.1390">
    <property type="entry name" value="Resolvase, N-terminal catalytic domain"/>
    <property type="match status" value="1"/>
</dbReference>
<dbReference type="AlphaFoldDB" id="A0A3A5MCN6"/>
<dbReference type="GO" id="GO:0003677">
    <property type="term" value="F:DNA binding"/>
    <property type="evidence" value="ECO:0007669"/>
    <property type="project" value="UniProtKB-KW"/>
</dbReference>
<dbReference type="Pfam" id="PF00239">
    <property type="entry name" value="Resolvase"/>
    <property type="match status" value="1"/>
</dbReference>
<proteinExistence type="predicted"/>
<evidence type="ECO:0000256" key="3">
    <source>
        <dbReference type="ARBA" id="ARBA00023172"/>
    </source>
</evidence>
<dbReference type="PANTHER" id="PTHR30461">
    <property type="entry name" value="DNA-INVERTASE FROM LAMBDOID PROPHAGE"/>
    <property type="match status" value="1"/>
</dbReference>
<dbReference type="OrthoDB" id="4500247at2"/>
<accession>A0A3A5MCN6</accession>
<dbReference type="SUPFAM" id="SSF53041">
    <property type="entry name" value="Resolvase-like"/>
    <property type="match status" value="1"/>
</dbReference>
<evidence type="ECO:0000256" key="1">
    <source>
        <dbReference type="ARBA" id="ARBA00022908"/>
    </source>
</evidence>
<evidence type="ECO:0000259" key="6">
    <source>
        <dbReference type="PROSITE" id="PS51736"/>
    </source>
</evidence>
<sequence>MLAVVYLRVSTNAQATDGYGLAAQLADCTRYATAQGMEIYAVRRDEGVSGAKPAHERPGLTDALSLLADADALVTARLDRLARALTTQEAILAEVWNTEAAMHTADAGEWKQDDPDDPMRTAMRQMAGIFAQLDRAMVIKRMKDGRSAKARAGGKASGSYPYGWNKQGPVPAEQDVLARVQGWRLDGLSWPEVATRLNADSLLNRSGTLWTSANIAKIMG</sequence>
<dbReference type="EMBL" id="QZVT01000006">
    <property type="protein sequence ID" value="RJT78487.1"/>
    <property type="molecule type" value="Genomic_DNA"/>
</dbReference>
<dbReference type="PROSITE" id="PS51736">
    <property type="entry name" value="RECOMBINASES_3"/>
    <property type="match status" value="1"/>
</dbReference>
<dbReference type="Proteomes" id="UP000272560">
    <property type="component" value="Unassembled WGS sequence"/>
</dbReference>
<reference evidence="7 8" key="1">
    <citation type="submission" date="2018-09" db="EMBL/GenBank/DDBJ databases">
        <title>Novel species of Arthrobacter.</title>
        <authorList>
            <person name="Liu Q."/>
            <person name="Xin Y.-H."/>
        </authorList>
    </citation>
    <scope>NUCLEOTIDE SEQUENCE [LARGE SCALE GENOMIC DNA]</scope>
    <source>
        <strain evidence="7 8">Hz2</strain>
    </source>
</reference>
<dbReference type="GO" id="GO:0015074">
    <property type="term" value="P:DNA integration"/>
    <property type="evidence" value="ECO:0007669"/>
    <property type="project" value="UniProtKB-KW"/>
</dbReference>
<evidence type="ECO:0000313" key="8">
    <source>
        <dbReference type="Proteomes" id="UP000272560"/>
    </source>
</evidence>
<evidence type="ECO:0000313" key="7">
    <source>
        <dbReference type="EMBL" id="RJT78487.1"/>
    </source>
</evidence>
<gene>
    <name evidence="7" type="ORF">D6T63_12175</name>
</gene>
<organism evidence="7 8">
    <name type="scientific">Arthrobacter cheniae</name>
    <dbReference type="NCBI Taxonomy" id="1258888"/>
    <lineage>
        <taxon>Bacteria</taxon>
        <taxon>Bacillati</taxon>
        <taxon>Actinomycetota</taxon>
        <taxon>Actinomycetes</taxon>
        <taxon>Micrococcales</taxon>
        <taxon>Micrococcaceae</taxon>
        <taxon>Arthrobacter</taxon>
    </lineage>
</organism>
<dbReference type="CDD" id="cd00338">
    <property type="entry name" value="Ser_Recombinase"/>
    <property type="match status" value="1"/>
</dbReference>
<keyword evidence="3" id="KW-0233">DNA recombination</keyword>
<name>A0A3A5MCN6_9MICC</name>
<evidence type="ECO:0000256" key="2">
    <source>
        <dbReference type="ARBA" id="ARBA00023125"/>
    </source>
</evidence>
<evidence type="ECO:0000256" key="5">
    <source>
        <dbReference type="PROSITE-ProRule" id="PRU10137"/>
    </source>
</evidence>
<dbReference type="InterPro" id="IPR050639">
    <property type="entry name" value="SSR_resolvase"/>
</dbReference>
<comment type="caution">
    <text evidence="7">The sequence shown here is derived from an EMBL/GenBank/DDBJ whole genome shotgun (WGS) entry which is preliminary data.</text>
</comment>
<evidence type="ECO:0000256" key="4">
    <source>
        <dbReference type="PIRSR" id="PIRSR606118-50"/>
    </source>
</evidence>
<dbReference type="PANTHER" id="PTHR30461:SF23">
    <property type="entry name" value="DNA RECOMBINASE-RELATED"/>
    <property type="match status" value="1"/>
</dbReference>
<feature type="active site" description="O-(5'-phospho-DNA)-serine intermediate" evidence="4 5">
    <location>
        <position position="10"/>
    </location>
</feature>
<dbReference type="PROSITE" id="PS00397">
    <property type="entry name" value="RECOMBINASES_1"/>
    <property type="match status" value="1"/>
</dbReference>
<dbReference type="InterPro" id="IPR036162">
    <property type="entry name" value="Resolvase-like_N_sf"/>
</dbReference>
<protein>
    <submittedName>
        <fullName evidence="7">Recombinase family protein</fullName>
    </submittedName>
</protein>
<dbReference type="InterPro" id="IPR006119">
    <property type="entry name" value="Resolv_N"/>
</dbReference>
<dbReference type="InterPro" id="IPR006118">
    <property type="entry name" value="Recombinase_CS"/>
</dbReference>
<dbReference type="GO" id="GO:0000150">
    <property type="term" value="F:DNA strand exchange activity"/>
    <property type="evidence" value="ECO:0007669"/>
    <property type="project" value="InterPro"/>
</dbReference>
<keyword evidence="8" id="KW-1185">Reference proteome</keyword>
<keyword evidence="1" id="KW-0229">DNA integration</keyword>
<dbReference type="SMART" id="SM00857">
    <property type="entry name" value="Resolvase"/>
    <property type="match status" value="1"/>
</dbReference>